<dbReference type="AlphaFoldDB" id="A0A6I4W3E5"/>
<name>A0A6I4W3E5_9ACTN</name>
<comment type="caution">
    <text evidence="1">The sequence shown here is derived from an EMBL/GenBank/DDBJ whole genome shotgun (WGS) entry which is preliminary data.</text>
</comment>
<evidence type="ECO:0000313" key="1">
    <source>
        <dbReference type="EMBL" id="MXQ63963.1"/>
    </source>
</evidence>
<dbReference type="EMBL" id="WUTW01000001">
    <property type="protein sequence ID" value="MXQ63963.1"/>
    <property type="molecule type" value="Genomic_DNA"/>
</dbReference>
<dbReference type="RefSeq" id="WP_161102048.1">
    <property type="nucleotide sequence ID" value="NZ_JBHLYI010000005.1"/>
</dbReference>
<gene>
    <name evidence="1" type="ORF">GQ466_07935</name>
</gene>
<dbReference type="OrthoDB" id="4077870at2"/>
<sequence>MTEKSGVFETRPIATEIELARLFQGFQLDGVRGNPSGADCKVAPSGGMAVKMSPGFAHVGGYWYESTGAGETVTVATASAQARTDLAVLRADPAADAVTFAVRKGTAGTLTAPEPVRTPGGVWELPLATIRVGANATTLGVDDVKDAREFAGVGVAPSFSGNRPDKPAMGQLVYESDTARWVGNTGGTNWRVVAEDTGWVDLQPAWPSVWETSWQVKVRRVNGVVHLAGALRRINSVYGKADADGTLLAVLTRREFLPAFRHSPAVVCDNGTKGGYVVPGRLYVDPSTGEVRLQHVAADIPIGHHVYLSNTWLGA</sequence>
<keyword evidence="2" id="KW-1185">Reference proteome</keyword>
<accession>A0A6I4W3E5</accession>
<reference evidence="1 2" key="1">
    <citation type="submission" date="2019-12" db="EMBL/GenBank/DDBJ databases">
        <title>Nocardia macrotermitis sp. nov. and Nocardia aurantia sp. nov., isolated from the gut of the fungus growing-termite Macrotermes natalensis.</title>
        <authorList>
            <person name="Christine B."/>
            <person name="Rene B."/>
        </authorList>
    </citation>
    <scope>NUCLEOTIDE SEQUENCE [LARGE SCALE GENOMIC DNA]</scope>
    <source>
        <strain evidence="1 2">DSM 102126</strain>
    </source>
</reference>
<evidence type="ECO:0000313" key="2">
    <source>
        <dbReference type="Proteomes" id="UP000431901"/>
    </source>
</evidence>
<organism evidence="1 2">
    <name type="scientific">Actinomadura rayongensis</name>
    <dbReference type="NCBI Taxonomy" id="1429076"/>
    <lineage>
        <taxon>Bacteria</taxon>
        <taxon>Bacillati</taxon>
        <taxon>Actinomycetota</taxon>
        <taxon>Actinomycetes</taxon>
        <taxon>Streptosporangiales</taxon>
        <taxon>Thermomonosporaceae</taxon>
        <taxon>Actinomadura</taxon>
    </lineage>
</organism>
<dbReference type="Proteomes" id="UP000431901">
    <property type="component" value="Unassembled WGS sequence"/>
</dbReference>
<protein>
    <submittedName>
        <fullName evidence="1">Uncharacterized protein</fullName>
    </submittedName>
</protein>
<proteinExistence type="predicted"/>